<dbReference type="AlphaFoldDB" id="A0A087M761"/>
<dbReference type="STRING" id="46914.JP75_00735"/>
<dbReference type="Proteomes" id="UP000028981">
    <property type="component" value="Unassembled WGS sequence"/>
</dbReference>
<dbReference type="EMBL" id="JQGC01000001">
    <property type="protein sequence ID" value="KFL32714.1"/>
    <property type="molecule type" value="Genomic_DNA"/>
</dbReference>
<feature type="transmembrane region" description="Helical" evidence="7">
    <location>
        <begin position="9"/>
        <end position="27"/>
    </location>
</feature>
<evidence type="ECO:0000256" key="5">
    <source>
        <dbReference type="ARBA" id="ARBA00022989"/>
    </source>
</evidence>
<comment type="similarity">
    <text evidence="7">Belongs to the binding-protein-dependent transport system permease family.</text>
</comment>
<reference evidence="9 10" key="1">
    <citation type="submission" date="2014-08" db="EMBL/GenBank/DDBJ databases">
        <authorList>
            <person name="Hassan Y.I."/>
            <person name="Lepp D."/>
            <person name="Zhou T."/>
        </authorList>
    </citation>
    <scope>NUCLEOTIDE SEQUENCE [LARGE SCALE GENOMIC DNA]</scope>
    <source>
        <strain evidence="9 10">IFO13584</strain>
    </source>
</reference>
<evidence type="ECO:0000256" key="7">
    <source>
        <dbReference type="RuleBase" id="RU363032"/>
    </source>
</evidence>
<name>A0A087M761_9HYPH</name>
<keyword evidence="4 7" id="KW-0812">Transmembrane</keyword>
<proteinExistence type="inferred from homology"/>
<dbReference type="RefSeq" id="WP_035077750.1">
    <property type="nucleotide sequence ID" value="NZ_JQGC01000001.1"/>
</dbReference>
<comment type="caution">
    <text evidence="9">The sequence shown here is derived from an EMBL/GenBank/DDBJ whole genome shotgun (WGS) entry which is preliminary data.</text>
</comment>
<evidence type="ECO:0000259" key="8">
    <source>
        <dbReference type="PROSITE" id="PS50928"/>
    </source>
</evidence>
<dbReference type="InterPro" id="IPR000515">
    <property type="entry name" value="MetI-like"/>
</dbReference>
<feature type="transmembrane region" description="Helical" evidence="7">
    <location>
        <begin position="186"/>
        <end position="205"/>
    </location>
</feature>
<protein>
    <submittedName>
        <fullName evidence="9">Peptide ABC transporter permease</fullName>
    </submittedName>
</protein>
<evidence type="ECO:0000313" key="10">
    <source>
        <dbReference type="Proteomes" id="UP000028981"/>
    </source>
</evidence>
<feature type="domain" description="ABC transmembrane type-1" evidence="8">
    <location>
        <begin position="99"/>
        <end position="305"/>
    </location>
</feature>
<keyword evidence="10" id="KW-1185">Reference proteome</keyword>
<dbReference type="OrthoDB" id="9805855at2"/>
<evidence type="ECO:0000256" key="1">
    <source>
        <dbReference type="ARBA" id="ARBA00004651"/>
    </source>
</evidence>
<feature type="transmembrane region" description="Helical" evidence="7">
    <location>
        <begin position="138"/>
        <end position="166"/>
    </location>
</feature>
<accession>A0A087M761</accession>
<comment type="subcellular location">
    <subcellularLocation>
        <location evidence="1 7">Cell membrane</location>
        <topology evidence="1 7">Multi-pass membrane protein</topology>
    </subcellularLocation>
</comment>
<feature type="transmembrane region" description="Helical" evidence="7">
    <location>
        <begin position="286"/>
        <end position="312"/>
    </location>
</feature>
<dbReference type="InterPro" id="IPR045621">
    <property type="entry name" value="BPD_transp_1_N"/>
</dbReference>
<organism evidence="9 10">
    <name type="scientific">Devosia riboflavina</name>
    <dbReference type="NCBI Taxonomy" id="46914"/>
    <lineage>
        <taxon>Bacteria</taxon>
        <taxon>Pseudomonadati</taxon>
        <taxon>Pseudomonadota</taxon>
        <taxon>Alphaproteobacteria</taxon>
        <taxon>Hyphomicrobiales</taxon>
        <taxon>Devosiaceae</taxon>
        <taxon>Devosia</taxon>
    </lineage>
</organism>
<evidence type="ECO:0000313" key="9">
    <source>
        <dbReference type="EMBL" id="KFL32714.1"/>
    </source>
</evidence>
<dbReference type="PANTHER" id="PTHR43163:SF6">
    <property type="entry name" value="DIPEPTIDE TRANSPORT SYSTEM PERMEASE PROTEIN DPPB-RELATED"/>
    <property type="match status" value="1"/>
</dbReference>
<evidence type="ECO:0000256" key="4">
    <source>
        <dbReference type="ARBA" id="ARBA00022692"/>
    </source>
</evidence>
<dbReference type="SUPFAM" id="SSF161098">
    <property type="entry name" value="MetI-like"/>
    <property type="match status" value="1"/>
</dbReference>
<keyword evidence="2 7" id="KW-0813">Transport</keyword>
<evidence type="ECO:0000256" key="3">
    <source>
        <dbReference type="ARBA" id="ARBA00022475"/>
    </source>
</evidence>
<dbReference type="CDD" id="cd06261">
    <property type="entry name" value="TM_PBP2"/>
    <property type="match status" value="1"/>
</dbReference>
<dbReference type="Gene3D" id="1.10.3720.10">
    <property type="entry name" value="MetI-like"/>
    <property type="match status" value="1"/>
</dbReference>
<feature type="transmembrane region" description="Helical" evidence="7">
    <location>
        <begin position="105"/>
        <end position="126"/>
    </location>
</feature>
<keyword evidence="3" id="KW-1003">Cell membrane</keyword>
<evidence type="ECO:0000256" key="2">
    <source>
        <dbReference type="ARBA" id="ARBA00022448"/>
    </source>
</evidence>
<dbReference type="PROSITE" id="PS50928">
    <property type="entry name" value="ABC_TM1"/>
    <property type="match status" value="1"/>
</dbReference>
<gene>
    <name evidence="9" type="ORF">JP75_00735</name>
</gene>
<dbReference type="PANTHER" id="PTHR43163">
    <property type="entry name" value="DIPEPTIDE TRANSPORT SYSTEM PERMEASE PROTEIN DPPB-RELATED"/>
    <property type="match status" value="1"/>
</dbReference>
<dbReference type="GO" id="GO:0005886">
    <property type="term" value="C:plasma membrane"/>
    <property type="evidence" value="ECO:0007669"/>
    <property type="project" value="UniProtKB-SubCell"/>
</dbReference>
<dbReference type="Pfam" id="PF19300">
    <property type="entry name" value="BPD_transp_1_N"/>
    <property type="match status" value="1"/>
</dbReference>
<keyword evidence="5 7" id="KW-1133">Transmembrane helix</keyword>
<keyword evidence="6 7" id="KW-0472">Membrane</keyword>
<dbReference type="GO" id="GO:0055085">
    <property type="term" value="P:transmembrane transport"/>
    <property type="evidence" value="ECO:0007669"/>
    <property type="project" value="InterPro"/>
</dbReference>
<dbReference type="InterPro" id="IPR035906">
    <property type="entry name" value="MetI-like_sf"/>
</dbReference>
<feature type="transmembrane region" description="Helical" evidence="7">
    <location>
        <begin position="239"/>
        <end position="266"/>
    </location>
</feature>
<dbReference type="Pfam" id="PF00528">
    <property type="entry name" value="BPD_transp_1"/>
    <property type="match status" value="1"/>
</dbReference>
<sequence length="320" mass="34700">MLTYIIRRVLILIPMAFVICFLVYLGLELTPGDAVSHMINPDAAGSMNPAQLEALRQSLGLGQPFHVRFWSWFTNLVQGNFGYSMSGGVPISNIIATRLPATLELAAVALVFSTVIGSLLGVVSALKRGSKTDSALTVIGMLGVSIPEFFFGLVAISIFALNLGWFPVGGRSMPGYVTLWDRLPHMVMPAMVLSIMLTAGVMRYARSSMLDALSRDFIKTARSKGLPEWRVNLLHGFRVALTPVVVLIGFRLPVLIGGSVIIEQVFQWPGIGNEFISAVRSQDYPVVMTIALLSVMAVLVASLIVDILTAVIDPRVRLGE</sequence>
<evidence type="ECO:0000256" key="6">
    <source>
        <dbReference type="ARBA" id="ARBA00023136"/>
    </source>
</evidence>